<keyword evidence="1" id="KW-0175">Coiled coil</keyword>
<evidence type="ECO:0000313" key="3">
    <source>
        <dbReference type="Proteomes" id="UP000029499"/>
    </source>
</evidence>
<name>A0A089YNN7_9PSED</name>
<dbReference type="KEGG" id="prh:LT40_00335"/>
<protein>
    <recommendedName>
        <fullName evidence="4">DUF2892 domain-containing protein</fullName>
    </recommendedName>
</protein>
<dbReference type="RefSeq" id="WP_043185059.1">
    <property type="nucleotide sequence ID" value="NZ_CP009533.1"/>
</dbReference>
<sequence length="121" mass="12760">MSDSKTVDVIKSVTQPDYHNVKGWERAGSLLVGVVTIGKGLRRGGIFGLIQFAIGGAALARGWSGHCAAKSLAEKGRSDLEEIRNKIERAGEDLLNLKKNADSATDTATVTGEDPAVTPKV</sequence>
<organism evidence="2 3">
    <name type="scientific">Pseudomonas rhizosphaerae</name>
    <dbReference type="NCBI Taxonomy" id="216142"/>
    <lineage>
        <taxon>Bacteria</taxon>
        <taxon>Pseudomonadati</taxon>
        <taxon>Pseudomonadota</taxon>
        <taxon>Gammaproteobacteria</taxon>
        <taxon>Pseudomonadales</taxon>
        <taxon>Pseudomonadaceae</taxon>
        <taxon>Pseudomonas</taxon>
    </lineage>
</organism>
<dbReference type="STRING" id="216142.LT40_00335"/>
<gene>
    <name evidence="2" type="ORF">LT40_00335</name>
</gene>
<dbReference type="AlphaFoldDB" id="A0A089YNN7"/>
<accession>A0A089YNN7</accession>
<dbReference type="HOGENOM" id="CLU_166849_0_0_6"/>
<feature type="coiled-coil region" evidence="1">
    <location>
        <begin position="73"/>
        <end position="107"/>
    </location>
</feature>
<reference evidence="2 3" key="1">
    <citation type="journal article" date="2015" name="J. Biotechnol.">
        <title>Complete genome sequence of Pseudomonas rhizosphaerae IH5T (=DSM 16299T), a phosphate-solubilizing rhizobacterium for bacterial biofertilizer.</title>
        <authorList>
            <person name="Kwak Y."/>
            <person name="Jung B.K."/>
            <person name="Shin J.H."/>
        </authorList>
    </citation>
    <scope>NUCLEOTIDE SEQUENCE [LARGE SCALE GENOMIC DNA]</scope>
    <source>
        <strain evidence="2">DSM 16299</strain>
    </source>
</reference>
<evidence type="ECO:0000256" key="1">
    <source>
        <dbReference type="SAM" id="Coils"/>
    </source>
</evidence>
<keyword evidence="3" id="KW-1185">Reference proteome</keyword>
<evidence type="ECO:0008006" key="4">
    <source>
        <dbReference type="Google" id="ProtNLM"/>
    </source>
</evidence>
<proteinExistence type="predicted"/>
<dbReference type="Proteomes" id="UP000029499">
    <property type="component" value="Chromosome"/>
</dbReference>
<dbReference type="OrthoDB" id="6904375at2"/>
<evidence type="ECO:0000313" key="2">
    <source>
        <dbReference type="EMBL" id="AIS15932.1"/>
    </source>
</evidence>
<dbReference type="EMBL" id="CP009533">
    <property type="protein sequence ID" value="AIS15932.1"/>
    <property type="molecule type" value="Genomic_DNA"/>
</dbReference>